<dbReference type="InterPro" id="IPR027354">
    <property type="entry name" value="YcgL_dom"/>
</dbReference>
<proteinExistence type="inferred from homology"/>
<dbReference type="SUPFAM" id="SSF160191">
    <property type="entry name" value="YcgL-like"/>
    <property type="match status" value="1"/>
</dbReference>
<dbReference type="EMBL" id="SWCJ01000009">
    <property type="protein sequence ID" value="TKB54258.1"/>
    <property type="molecule type" value="Genomic_DNA"/>
</dbReference>
<dbReference type="HAMAP" id="MF_01866">
    <property type="entry name" value="UPF0745"/>
    <property type="match status" value="1"/>
</dbReference>
<dbReference type="OrthoDB" id="7062382at2"/>
<name>A0A4U1BLT5_9GAMM</name>
<evidence type="ECO:0000313" key="4">
    <source>
        <dbReference type="Proteomes" id="UP000305675"/>
    </source>
</evidence>
<protein>
    <recommendedName>
        <fullName evidence="1">YcgL domain-containing protein FCL42_12740</fullName>
    </recommendedName>
</protein>
<evidence type="ECO:0000259" key="2">
    <source>
        <dbReference type="PROSITE" id="PS51648"/>
    </source>
</evidence>
<reference evidence="3 4" key="1">
    <citation type="submission" date="2019-04" db="EMBL/GenBank/DDBJ databases">
        <authorList>
            <person name="Hwang J.C."/>
        </authorList>
    </citation>
    <scope>NUCLEOTIDE SEQUENCE [LARGE SCALE GENOMIC DNA]</scope>
    <source>
        <strain evidence="3 4">IMCC35002</strain>
    </source>
</reference>
<comment type="caution">
    <text evidence="3">The sequence shown here is derived from an EMBL/GenBank/DDBJ whole genome shotgun (WGS) entry which is preliminary data.</text>
</comment>
<dbReference type="RefSeq" id="WP_136863807.1">
    <property type="nucleotide sequence ID" value="NZ_SWCJ01000009.1"/>
</dbReference>
<evidence type="ECO:0000313" key="3">
    <source>
        <dbReference type="EMBL" id="TKB54258.1"/>
    </source>
</evidence>
<dbReference type="AlphaFoldDB" id="A0A4U1BLT5"/>
<gene>
    <name evidence="3" type="ORF">FCL42_12740</name>
</gene>
<organism evidence="3 4">
    <name type="scientific">Ferrimonas aestuarii</name>
    <dbReference type="NCBI Taxonomy" id="2569539"/>
    <lineage>
        <taxon>Bacteria</taxon>
        <taxon>Pseudomonadati</taxon>
        <taxon>Pseudomonadota</taxon>
        <taxon>Gammaproteobacteria</taxon>
        <taxon>Alteromonadales</taxon>
        <taxon>Ferrimonadaceae</taxon>
        <taxon>Ferrimonas</taxon>
    </lineage>
</organism>
<feature type="domain" description="YcgL" evidence="2">
    <location>
        <begin position="1"/>
        <end position="85"/>
    </location>
</feature>
<keyword evidence="4" id="KW-1185">Reference proteome</keyword>
<sequence length="91" mass="10503">MICAIYKSKRKAETYLYVNKRNDFSEVPEALMETFGQPEFVMLLPLSKLSQLGSANIDKVKADLSEKGFYLQLPPPPEDLLKSHKEWLKQQ</sequence>
<evidence type="ECO:0000256" key="1">
    <source>
        <dbReference type="HAMAP-Rule" id="MF_01866"/>
    </source>
</evidence>
<dbReference type="PANTHER" id="PTHR38109">
    <property type="entry name" value="PROTEIN YCGL"/>
    <property type="match status" value="1"/>
</dbReference>
<dbReference type="Proteomes" id="UP000305675">
    <property type="component" value="Unassembled WGS sequence"/>
</dbReference>
<dbReference type="PROSITE" id="PS51648">
    <property type="entry name" value="YCGL"/>
    <property type="match status" value="1"/>
</dbReference>
<dbReference type="Gene3D" id="3.10.510.20">
    <property type="entry name" value="YcgL domain"/>
    <property type="match status" value="1"/>
</dbReference>
<dbReference type="Pfam" id="PF05166">
    <property type="entry name" value="YcgL"/>
    <property type="match status" value="1"/>
</dbReference>
<accession>A0A4U1BLT5</accession>
<dbReference type="PANTHER" id="PTHR38109:SF1">
    <property type="entry name" value="PROTEIN YCGL"/>
    <property type="match status" value="1"/>
</dbReference>
<dbReference type="InterPro" id="IPR038068">
    <property type="entry name" value="YcgL-like_sf"/>
</dbReference>